<sequence length="129" mass="13680">MDGAGGGCAAAVRVGFQQSQLGCRGEAPDSSQPHANRQNPSFTVDNRPNSPLPHLSPHFIRVDPPTPTALSALLFRPSCTHPGTASGSMSKEDVPVLKEYERLRAGTSSVLMALLQAPKACFVRDLLDT</sequence>
<evidence type="ECO:0000313" key="3">
    <source>
        <dbReference type="Proteomes" id="UP001221898"/>
    </source>
</evidence>
<dbReference type="EMBL" id="JAINUG010000011">
    <property type="protein sequence ID" value="KAJ8414799.1"/>
    <property type="molecule type" value="Genomic_DNA"/>
</dbReference>
<reference evidence="2" key="1">
    <citation type="journal article" date="2023" name="Science">
        <title>Genome structures resolve the early diversification of teleost fishes.</title>
        <authorList>
            <person name="Parey E."/>
            <person name="Louis A."/>
            <person name="Montfort J."/>
            <person name="Bouchez O."/>
            <person name="Roques C."/>
            <person name="Iampietro C."/>
            <person name="Lluch J."/>
            <person name="Castinel A."/>
            <person name="Donnadieu C."/>
            <person name="Desvignes T."/>
            <person name="Floi Bucao C."/>
            <person name="Jouanno E."/>
            <person name="Wen M."/>
            <person name="Mejri S."/>
            <person name="Dirks R."/>
            <person name="Jansen H."/>
            <person name="Henkel C."/>
            <person name="Chen W.J."/>
            <person name="Zahm M."/>
            <person name="Cabau C."/>
            <person name="Klopp C."/>
            <person name="Thompson A.W."/>
            <person name="Robinson-Rechavi M."/>
            <person name="Braasch I."/>
            <person name="Lecointre G."/>
            <person name="Bobe J."/>
            <person name="Postlethwait J.H."/>
            <person name="Berthelot C."/>
            <person name="Roest Crollius H."/>
            <person name="Guiguen Y."/>
        </authorList>
    </citation>
    <scope>NUCLEOTIDE SEQUENCE</scope>
    <source>
        <strain evidence="2">NC1722</strain>
    </source>
</reference>
<comment type="caution">
    <text evidence="2">The sequence shown here is derived from an EMBL/GenBank/DDBJ whole genome shotgun (WGS) entry which is preliminary data.</text>
</comment>
<evidence type="ECO:0000256" key="1">
    <source>
        <dbReference type="SAM" id="MobiDB-lite"/>
    </source>
</evidence>
<proteinExistence type="predicted"/>
<gene>
    <name evidence="2" type="ORF">AAFF_G00023220</name>
</gene>
<dbReference type="AlphaFoldDB" id="A0AAD7T5G6"/>
<dbReference type="Proteomes" id="UP001221898">
    <property type="component" value="Unassembled WGS sequence"/>
</dbReference>
<organism evidence="2 3">
    <name type="scientific">Aldrovandia affinis</name>
    <dbReference type="NCBI Taxonomy" id="143900"/>
    <lineage>
        <taxon>Eukaryota</taxon>
        <taxon>Metazoa</taxon>
        <taxon>Chordata</taxon>
        <taxon>Craniata</taxon>
        <taxon>Vertebrata</taxon>
        <taxon>Euteleostomi</taxon>
        <taxon>Actinopterygii</taxon>
        <taxon>Neopterygii</taxon>
        <taxon>Teleostei</taxon>
        <taxon>Notacanthiformes</taxon>
        <taxon>Halosauridae</taxon>
        <taxon>Aldrovandia</taxon>
    </lineage>
</organism>
<feature type="compositionally biased region" description="Polar residues" evidence="1">
    <location>
        <begin position="29"/>
        <end position="49"/>
    </location>
</feature>
<keyword evidence="3" id="KW-1185">Reference proteome</keyword>
<evidence type="ECO:0000313" key="2">
    <source>
        <dbReference type="EMBL" id="KAJ8414799.1"/>
    </source>
</evidence>
<feature type="region of interest" description="Disordered" evidence="1">
    <location>
        <begin position="20"/>
        <end position="61"/>
    </location>
</feature>
<protein>
    <submittedName>
        <fullName evidence="2">Uncharacterized protein</fullName>
    </submittedName>
</protein>
<accession>A0AAD7T5G6</accession>
<name>A0AAD7T5G6_9TELE</name>